<gene>
    <name evidence="2" type="ORF">HMPREF0063_10248</name>
</gene>
<keyword evidence="1" id="KW-1133">Transmembrane helix</keyword>
<keyword evidence="1" id="KW-0472">Membrane</keyword>
<proteinExistence type="predicted"/>
<dbReference type="InterPro" id="IPR018723">
    <property type="entry name" value="DUF2254_membrane"/>
</dbReference>
<dbReference type="EMBL" id="ACLF03000002">
    <property type="protein sequence ID" value="EFQ84396.1"/>
    <property type="molecule type" value="Genomic_DNA"/>
</dbReference>
<evidence type="ECO:0000313" key="2">
    <source>
        <dbReference type="EMBL" id="EFQ84396.1"/>
    </source>
</evidence>
<dbReference type="eggNOG" id="COG4325">
    <property type="taxonomic scope" value="Bacteria"/>
</dbReference>
<feature type="transmembrane region" description="Helical" evidence="1">
    <location>
        <begin position="16"/>
        <end position="37"/>
    </location>
</feature>
<keyword evidence="1" id="KW-0812">Transmembrane</keyword>
<feature type="transmembrane region" description="Helical" evidence="1">
    <location>
        <begin position="102"/>
        <end position="122"/>
    </location>
</feature>
<sequence>MTGRGVHLRDGFRTRLWPIPTLCVLWGLGLGLLLPWVDRLIGDGESDLIFGGGADAARTVLDTIAGSLITVTSLTFSLTVVTLQLASSQFSPRLLRTFTRDLVVQTTLGLFLGTFAYALTVLRSVRTATGGEEPFVPSVSVTVAYLLAAVSVLALVFFLAHLTRTIRVESLLRGVHQEASRLVERESGGDRITATDALAMVPAGALRVVATTSGFLCGVAERELVGVAREHDSVVLFERQPGDSVVAGTPLGWVWRTDGGPWDDAAREDLVTRAIATVTTGFERTGTSDVALGLRQLTDVAVKALSPGINDPTTAAHALGHSSALLCQLSLVPLGPRLLRDDDGTIRAVVAWPSLADLVAIAVEQPAHYGREDPLIMSRLFTLLRELAWTDGAHSTAPITAQLARLRRLVAATDLDPIDRQLLEAEAARVDDALAGRWERTGREH</sequence>
<dbReference type="AlphaFoldDB" id="E2S891"/>
<keyword evidence="3" id="KW-1185">Reference proteome</keyword>
<dbReference type="STRING" id="585531.HMPREF0063_10248"/>
<dbReference type="HOGENOM" id="CLU_032303_1_0_11"/>
<name>E2S891_9ACTN</name>
<evidence type="ECO:0000313" key="3">
    <source>
        <dbReference type="Proteomes" id="UP000003111"/>
    </source>
</evidence>
<feature type="transmembrane region" description="Helical" evidence="1">
    <location>
        <begin position="142"/>
        <end position="163"/>
    </location>
</feature>
<dbReference type="Pfam" id="PF10011">
    <property type="entry name" value="DUF2254"/>
    <property type="match status" value="1"/>
</dbReference>
<evidence type="ECO:0000256" key="1">
    <source>
        <dbReference type="SAM" id="Phobius"/>
    </source>
</evidence>
<comment type="caution">
    <text evidence="2">The sequence shown here is derived from an EMBL/GenBank/DDBJ whole genome shotgun (WGS) entry which is preliminary data.</text>
</comment>
<dbReference type="RefSeq" id="WP_007079130.1">
    <property type="nucleotide sequence ID" value="NZ_CM001024.1"/>
</dbReference>
<organism evidence="2 3">
    <name type="scientific">Aeromicrobium marinum DSM 15272</name>
    <dbReference type="NCBI Taxonomy" id="585531"/>
    <lineage>
        <taxon>Bacteria</taxon>
        <taxon>Bacillati</taxon>
        <taxon>Actinomycetota</taxon>
        <taxon>Actinomycetes</taxon>
        <taxon>Propionibacteriales</taxon>
        <taxon>Nocardioidaceae</taxon>
        <taxon>Aeromicrobium</taxon>
    </lineage>
</organism>
<accession>E2S891</accession>
<feature type="transmembrane region" description="Helical" evidence="1">
    <location>
        <begin position="57"/>
        <end position="81"/>
    </location>
</feature>
<protein>
    <recommendedName>
        <fullName evidence="4">DUF2254 domain-containing protein</fullName>
    </recommendedName>
</protein>
<reference evidence="2" key="1">
    <citation type="submission" date="2010-08" db="EMBL/GenBank/DDBJ databases">
        <authorList>
            <person name="Muzny D."/>
            <person name="Qin X."/>
            <person name="Buhay C."/>
            <person name="Dugan-Rocha S."/>
            <person name="Ding Y."/>
            <person name="Chen G."/>
            <person name="Hawes A."/>
            <person name="Holder M."/>
            <person name="Jhangiani S."/>
            <person name="Johnson A."/>
            <person name="Khan Z."/>
            <person name="Li Z."/>
            <person name="Liu W."/>
            <person name="Liu X."/>
            <person name="Perez L."/>
            <person name="Shen H."/>
            <person name="Wang Q."/>
            <person name="Watt J."/>
            <person name="Xi L."/>
            <person name="Xin Y."/>
            <person name="Zhou J."/>
            <person name="Deng J."/>
            <person name="Jiang H."/>
            <person name="Liu Y."/>
            <person name="Qu J."/>
            <person name="Song X.-Z."/>
            <person name="Zhang L."/>
            <person name="Villasana D."/>
            <person name="Johnson A."/>
            <person name="Liu J."/>
            <person name="Liyanage D."/>
            <person name="Lorensuhewa L."/>
            <person name="Robinson T."/>
            <person name="Song A."/>
            <person name="Song B.-B."/>
            <person name="Dinh H."/>
            <person name="Thornton R."/>
            <person name="Coyle M."/>
            <person name="Francisco L."/>
            <person name="Jackson L."/>
            <person name="Javaid M."/>
            <person name="Korchina V."/>
            <person name="Kovar C."/>
            <person name="Mata R."/>
            <person name="Mathew T."/>
            <person name="Ngo R."/>
            <person name="Nguyen L."/>
            <person name="Nguyen N."/>
            <person name="Okwuonu G."/>
            <person name="Ongeri F."/>
            <person name="Pham C."/>
            <person name="Simmons D."/>
            <person name="Wilczek-Boney K."/>
            <person name="Hale W."/>
            <person name="Jakkamsetti A."/>
            <person name="Pham P."/>
            <person name="Ruth R."/>
            <person name="San Lucas F."/>
            <person name="Warren J."/>
            <person name="Zhang J."/>
            <person name="Zhao Z."/>
            <person name="Zhou C."/>
            <person name="Zhu D."/>
            <person name="Lee S."/>
            <person name="Bess C."/>
            <person name="Blankenburg K."/>
            <person name="Forbes L."/>
            <person name="Fu Q."/>
            <person name="Gubbala S."/>
            <person name="Hirani K."/>
            <person name="Jayaseelan J.C."/>
            <person name="Lara F."/>
            <person name="Munidasa M."/>
            <person name="Palculict T."/>
            <person name="Patil S."/>
            <person name="Pu L.-L."/>
            <person name="Saada N."/>
            <person name="Tang L."/>
            <person name="Weissenberger G."/>
            <person name="Zhu Y."/>
            <person name="Hemphill L."/>
            <person name="Shang Y."/>
            <person name="Youmans B."/>
            <person name="Ayvaz T."/>
            <person name="Ross M."/>
            <person name="Santibanez J."/>
            <person name="Aqrawi P."/>
            <person name="Gross S."/>
            <person name="Joshi V."/>
            <person name="Fowler G."/>
            <person name="Nazareth L."/>
            <person name="Reid J."/>
            <person name="Worley K."/>
            <person name="Petrosino J."/>
            <person name="Highlander S."/>
            <person name="Gibbs R."/>
        </authorList>
    </citation>
    <scope>NUCLEOTIDE SEQUENCE [LARGE SCALE GENOMIC DNA]</scope>
    <source>
        <strain evidence="2">DSM 15272</strain>
    </source>
</reference>
<evidence type="ECO:0008006" key="4">
    <source>
        <dbReference type="Google" id="ProtNLM"/>
    </source>
</evidence>
<dbReference type="Proteomes" id="UP000003111">
    <property type="component" value="Unassembled WGS sequence"/>
</dbReference>